<organism evidence="1 2">
    <name type="scientific">Allopontixanthobacter sediminis</name>
    <dbReference type="NCBI Taxonomy" id="1689985"/>
    <lineage>
        <taxon>Bacteria</taxon>
        <taxon>Pseudomonadati</taxon>
        <taxon>Pseudomonadota</taxon>
        <taxon>Alphaproteobacteria</taxon>
        <taxon>Sphingomonadales</taxon>
        <taxon>Erythrobacteraceae</taxon>
        <taxon>Allopontixanthobacter</taxon>
    </lineage>
</organism>
<dbReference type="SUPFAM" id="SSF74650">
    <property type="entry name" value="Galactose mutarotase-like"/>
    <property type="match status" value="1"/>
</dbReference>
<reference evidence="1 2" key="1">
    <citation type="submission" date="2019-12" db="EMBL/GenBank/DDBJ databases">
        <title>Genomic-based taxomic classification of the family Erythrobacteraceae.</title>
        <authorList>
            <person name="Xu L."/>
        </authorList>
    </citation>
    <scope>NUCLEOTIDE SEQUENCE [LARGE SCALE GENOMIC DNA]</scope>
    <source>
        <strain evidence="1 2">KCTC 42453</strain>
    </source>
</reference>
<dbReference type="Pfam" id="PF01263">
    <property type="entry name" value="Aldose_epim"/>
    <property type="match status" value="1"/>
</dbReference>
<dbReference type="InterPro" id="IPR008183">
    <property type="entry name" value="Aldose_1/G6P_1-epimerase"/>
</dbReference>
<dbReference type="GO" id="GO:0005975">
    <property type="term" value="P:carbohydrate metabolic process"/>
    <property type="evidence" value="ECO:0007669"/>
    <property type="project" value="InterPro"/>
</dbReference>
<name>A0A845B178_9SPHN</name>
<dbReference type="EMBL" id="WTYL01000001">
    <property type="protein sequence ID" value="MXP43894.1"/>
    <property type="molecule type" value="Genomic_DNA"/>
</dbReference>
<keyword evidence="2" id="KW-1185">Reference proteome</keyword>
<dbReference type="CDD" id="cd09021">
    <property type="entry name" value="Aldose_epim_Ec_YphB"/>
    <property type="match status" value="1"/>
</dbReference>
<dbReference type="OrthoDB" id="9796517at2"/>
<evidence type="ECO:0000313" key="2">
    <source>
        <dbReference type="Proteomes" id="UP000431922"/>
    </source>
</evidence>
<proteinExistence type="predicted"/>
<dbReference type="Gene3D" id="2.70.98.10">
    <property type="match status" value="1"/>
</dbReference>
<comment type="caution">
    <text evidence="1">The sequence shown here is derived from an EMBL/GenBank/DDBJ whole genome shotgun (WGS) entry which is preliminary data.</text>
</comment>
<dbReference type="GO" id="GO:0030246">
    <property type="term" value="F:carbohydrate binding"/>
    <property type="evidence" value="ECO:0007669"/>
    <property type="project" value="InterPro"/>
</dbReference>
<protein>
    <submittedName>
        <fullName evidence="1">Aldose 1-epimerase</fullName>
    </submittedName>
</protein>
<dbReference type="GO" id="GO:0016853">
    <property type="term" value="F:isomerase activity"/>
    <property type="evidence" value="ECO:0007669"/>
    <property type="project" value="InterPro"/>
</dbReference>
<sequence length="292" mass="31553">MAEVNLYGGGWRATLRPAEGGIMASLASGGTEVLRTMSAGARSPLDSAGFPLVPYANRVRGGRFAWHGSDVKLPHNFPPETSSIHGMGWQSAWRIAEQREDFCTLVHDHSCLGPLPLRTPIRQWPWAYRATQTVHLEPGGAAITLEVTNASDTPMPAGLGLHPYFRRRPETRITFHSNTIVLVGEDQIPTGETAEAALFGDFSAGAELPDQLIDHSFAGWDGHARIEDDLGSIELHTSGAKCLHVYAPPRADFLCLEPVTHLPDALNQRPDDMITLAPGQSAGLTLRITAGT</sequence>
<dbReference type="InterPro" id="IPR011013">
    <property type="entry name" value="Gal_mutarotase_sf_dom"/>
</dbReference>
<dbReference type="Proteomes" id="UP000431922">
    <property type="component" value="Unassembled WGS sequence"/>
</dbReference>
<dbReference type="InterPro" id="IPR014718">
    <property type="entry name" value="GH-type_carb-bd"/>
</dbReference>
<dbReference type="RefSeq" id="WP_160755450.1">
    <property type="nucleotide sequence ID" value="NZ_WTYL01000001.1"/>
</dbReference>
<gene>
    <name evidence="1" type="ORF">GRI65_05415</name>
</gene>
<dbReference type="AlphaFoldDB" id="A0A845B178"/>
<evidence type="ECO:0000313" key="1">
    <source>
        <dbReference type="EMBL" id="MXP43894.1"/>
    </source>
</evidence>
<accession>A0A845B178</accession>